<protein>
    <submittedName>
        <fullName evidence="1">Uncharacterized protein</fullName>
    </submittedName>
</protein>
<dbReference type="AlphaFoldDB" id="A0A0E9TM71"/>
<reference evidence="1" key="2">
    <citation type="journal article" date="2015" name="Fish Shellfish Immunol.">
        <title>Early steps in the European eel (Anguilla anguilla)-Vibrio vulnificus interaction in the gills: Role of the RtxA13 toxin.</title>
        <authorList>
            <person name="Callol A."/>
            <person name="Pajuelo D."/>
            <person name="Ebbesson L."/>
            <person name="Teles M."/>
            <person name="MacKenzie S."/>
            <person name="Amaro C."/>
        </authorList>
    </citation>
    <scope>NUCLEOTIDE SEQUENCE</scope>
</reference>
<evidence type="ECO:0000313" key="1">
    <source>
        <dbReference type="EMBL" id="JAH53823.1"/>
    </source>
</evidence>
<dbReference type="EMBL" id="GBXM01054754">
    <property type="protein sequence ID" value="JAH53823.1"/>
    <property type="molecule type" value="Transcribed_RNA"/>
</dbReference>
<proteinExistence type="predicted"/>
<accession>A0A0E9TM71</accession>
<sequence length="77" mass="8166">MRTAIAGMNPSFKVSLAVNLAGYLGGTAITPPKRNERFPMDLRTVCVAMSLAHTLVNQLIPLAVGTYSAKAMRICSG</sequence>
<reference evidence="1" key="1">
    <citation type="submission" date="2014-11" db="EMBL/GenBank/DDBJ databases">
        <authorList>
            <person name="Amaro Gonzalez C."/>
        </authorList>
    </citation>
    <scope>NUCLEOTIDE SEQUENCE</scope>
</reference>
<name>A0A0E9TM71_ANGAN</name>
<organism evidence="1">
    <name type="scientific">Anguilla anguilla</name>
    <name type="common">European freshwater eel</name>
    <name type="synonym">Muraena anguilla</name>
    <dbReference type="NCBI Taxonomy" id="7936"/>
    <lineage>
        <taxon>Eukaryota</taxon>
        <taxon>Metazoa</taxon>
        <taxon>Chordata</taxon>
        <taxon>Craniata</taxon>
        <taxon>Vertebrata</taxon>
        <taxon>Euteleostomi</taxon>
        <taxon>Actinopterygii</taxon>
        <taxon>Neopterygii</taxon>
        <taxon>Teleostei</taxon>
        <taxon>Anguilliformes</taxon>
        <taxon>Anguillidae</taxon>
        <taxon>Anguilla</taxon>
    </lineage>
</organism>